<dbReference type="AlphaFoldDB" id="A0AA86R8Z1"/>
<dbReference type="EMBL" id="CAXDID020000136">
    <property type="protein sequence ID" value="CAL6037354.1"/>
    <property type="molecule type" value="Genomic_DNA"/>
</dbReference>
<evidence type="ECO:0000313" key="4">
    <source>
        <dbReference type="Proteomes" id="UP001642409"/>
    </source>
</evidence>
<feature type="transmembrane region" description="Helical" evidence="1">
    <location>
        <begin position="814"/>
        <end position="832"/>
    </location>
</feature>
<protein>
    <submittedName>
        <fullName evidence="3">Hypothetical_protein</fullName>
    </submittedName>
</protein>
<reference evidence="3 4" key="2">
    <citation type="submission" date="2024-07" db="EMBL/GenBank/DDBJ databases">
        <authorList>
            <person name="Akdeniz Z."/>
        </authorList>
    </citation>
    <scope>NUCLEOTIDE SEQUENCE [LARGE SCALE GENOMIC DNA]</scope>
</reference>
<keyword evidence="1" id="KW-1133">Transmembrane helix</keyword>
<sequence>MNIVYFVFTIQNIDALKQNIENKLDQLIQLANPGELQSFVQSVQSDNGQDIFVNISTNILRVVNGVSNSHAYFNKLISDSNAMRLCTNLQIPSQYNSSVYNSNLVNDSSYSYTSNTSQSCTNLNLTATFHQMQSNNSQKSIIQYMELSGNTITYPYTSNNIPVSNLNKQILNFYGTMVKFIYPCRQFNAFEQPFDVNYRINNEQKFDYNSSEQFRESTVTEFIQELSEFKQKMAACYGEEYLSLGDNGVWAIGIEKEVIDFVGKTYEENQQIAHSKQLFDAINKTIAAAHHNAKFRVYKHNHPYGQGQSIGAASVQLFIKDCEFYETVEDALKIMAQYTEITANNQLLYNFEVIIFNQINNSNKSIYKLLSSVLNVTRIELKIDAYIAYQTRVLYTTDNYYLIPQSIDVFQQNVVQICSLVNSQNSLAGVICTSIPVQQLITNQAQQYIVDTEKESCLTKNTDDPFDYKYFLATCEGQYLIHFNQYKRTSVKIMGQNHYFENINGYLRLIIKVREIDTYQYSLISSVSPTNAQFTFDQCVTQQTAGYILNSNKKYNIDCADPSQTVTDIFSNQQDNLEAVLLLSDATFSQLQNLKSYLGLGVQVGRMSRNNLSTTLSDLTLSTTCLQQIQDYIYNFPNDEDFETGTFHLNQLTCQHNKNNQVKTENFTLLLNIHKNYLFTDYVLFSRDFAAAFFQLSSFNILSPEMESVVPFNNSHLQLLFTEGAVLCRLIDKPDYLHKNIQFGSRNLKSAHFQHLKNMRGILFEMIPQDTITFNCSSSTFSNELMKNMQERADHYANAFVDDKDQALRLSGDVGLVIAGAACAGVVAFFFLKVL</sequence>
<gene>
    <name evidence="3" type="ORF">HINF_LOCUS36850</name>
    <name evidence="2" type="ORF">HINF_LOCUS59382</name>
</gene>
<accession>A0AA86R8Z1</accession>
<proteinExistence type="predicted"/>
<reference evidence="2" key="1">
    <citation type="submission" date="2023-06" db="EMBL/GenBank/DDBJ databases">
        <authorList>
            <person name="Kurt Z."/>
        </authorList>
    </citation>
    <scope>NUCLEOTIDE SEQUENCE</scope>
</reference>
<keyword evidence="4" id="KW-1185">Reference proteome</keyword>
<keyword evidence="1" id="KW-0812">Transmembrane</keyword>
<evidence type="ECO:0000256" key="1">
    <source>
        <dbReference type="SAM" id="Phobius"/>
    </source>
</evidence>
<evidence type="ECO:0000313" key="3">
    <source>
        <dbReference type="EMBL" id="CAL6037354.1"/>
    </source>
</evidence>
<evidence type="ECO:0000313" key="2">
    <source>
        <dbReference type="EMBL" id="CAI9971737.1"/>
    </source>
</evidence>
<name>A0AA86R8Z1_9EUKA</name>
<dbReference type="EMBL" id="CATOUU010001095">
    <property type="protein sequence ID" value="CAI9971737.1"/>
    <property type="molecule type" value="Genomic_DNA"/>
</dbReference>
<comment type="caution">
    <text evidence="2">The sequence shown here is derived from an EMBL/GenBank/DDBJ whole genome shotgun (WGS) entry which is preliminary data.</text>
</comment>
<dbReference type="Proteomes" id="UP001642409">
    <property type="component" value="Unassembled WGS sequence"/>
</dbReference>
<keyword evidence="1" id="KW-0472">Membrane</keyword>
<organism evidence="2">
    <name type="scientific">Hexamita inflata</name>
    <dbReference type="NCBI Taxonomy" id="28002"/>
    <lineage>
        <taxon>Eukaryota</taxon>
        <taxon>Metamonada</taxon>
        <taxon>Diplomonadida</taxon>
        <taxon>Hexamitidae</taxon>
        <taxon>Hexamitinae</taxon>
        <taxon>Hexamita</taxon>
    </lineage>
</organism>